<dbReference type="InterPro" id="IPR052065">
    <property type="entry name" value="Compl_asym_regulator"/>
</dbReference>
<reference evidence="3" key="1">
    <citation type="submission" date="2022-11" db="EMBL/GenBank/DDBJ databases">
        <title>Centuries of genome instability and evolution in soft-shell clam transmissible cancer (bioRxiv).</title>
        <authorList>
            <person name="Hart S.F.M."/>
            <person name="Yonemitsu M.A."/>
            <person name="Giersch R.M."/>
            <person name="Beal B.F."/>
            <person name="Arriagada G."/>
            <person name="Davis B.W."/>
            <person name="Ostrander E.A."/>
            <person name="Goff S.P."/>
            <person name="Metzger M.J."/>
        </authorList>
    </citation>
    <scope>NUCLEOTIDE SEQUENCE</scope>
    <source>
        <strain evidence="3">MELC-2E11</strain>
        <tissue evidence="3">Siphon/mantle</tissue>
    </source>
</reference>
<dbReference type="SUPFAM" id="SSF82895">
    <property type="entry name" value="TSP-1 type 1 repeat"/>
    <property type="match status" value="1"/>
</dbReference>
<accession>A0ABY7G8Y7</accession>
<dbReference type="Gene3D" id="2.20.100.10">
    <property type="entry name" value="Thrombospondin type-1 (TSP1) repeat"/>
    <property type="match status" value="1"/>
</dbReference>
<sequence>CPQIVFICLKSTAIGQIRVHGANVTSHADMEQGHVSGHVTIPRLCMAVIVVMICPDEWTSWSDWSSCSLTCGPGLKHRHRTCNYTIGTLLGGGCIGNDQERIECNLKSCDSYVLFYARGPTHEDIAYGETIVYGTVTIDKGGGYNSSNGVLLPRVL</sequence>
<evidence type="ECO:0000256" key="1">
    <source>
        <dbReference type="ARBA" id="ARBA00022737"/>
    </source>
</evidence>
<evidence type="ECO:0000313" key="4">
    <source>
        <dbReference type="Proteomes" id="UP001164746"/>
    </source>
</evidence>
<feature type="non-terminal residue" evidence="3">
    <location>
        <position position="156"/>
    </location>
</feature>
<dbReference type="InterPro" id="IPR036383">
    <property type="entry name" value="TSP1_rpt_sf"/>
</dbReference>
<name>A0ABY7G8Y7_MYAAR</name>
<dbReference type="InterPro" id="IPR000884">
    <property type="entry name" value="TSP1_rpt"/>
</dbReference>
<proteinExistence type="predicted"/>
<evidence type="ECO:0000313" key="3">
    <source>
        <dbReference type="EMBL" id="WAR30362.1"/>
    </source>
</evidence>
<organism evidence="3 4">
    <name type="scientific">Mya arenaria</name>
    <name type="common">Soft-shell clam</name>
    <dbReference type="NCBI Taxonomy" id="6604"/>
    <lineage>
        <taxon>Eukaryota</taxon>
        <taxon>Metazoa</taxon>
        <taxon>Spiralia</taxon>
        <taxon>Lophotrochozoa</taxon>
        <taxon>Mollusca</taxon>
        <taxon>Bivalvia</taxon>
        <taxon>Autobranchia</taxon>
        <taxon>Heteroconchia</taxon>
        <taxon>Euheterodonta</taxon>
        <taxon>Imparidentia</taxon>
        <taxon>Neoheterodontei</taxon>
        <taxon>Myida</taxon>
        <taxon>Myoidea</taxon>
        <taxon>Myidae</taxon>
        <taxon>Mya</taxon>
    </lineage>
</organism>
<dbReference type="EMBL" id="CP111028">
    <property type="protein sequence ID" value="WAR30362.1"/>
    <property type="molecule type" value="Genomic_DNA"/>
</dbReference>
<dbReference type="PANTHER" id="PTHR22906">
    <property type="entry name" value="PROPERDIN"/>
    <property type="match status" value="1"/>
</dbReference>
<protein>
    <submittedName>
        <fullName evidence="3">CADN-like protein</fullName>
    </submittedName>
</protein>
<evidence type="ECO:0000256" key="2">
    <source>
        <dbReference type="ARBA" id="ARBA00023157"/>
    </source>
</evidence>
<dbReference type="Proteomes" id="UP001164746">
    <property type="component" value="Chromosome 17"/>
</dbReference>
<keyword evidence="1" id="KW-0677">Repeat</keyword>
<dbReference type="Pfam" id="PF00090">
    <property type="entry name" value="TSP_1"/>
    <property type="match status" value="1"/>
</dbReference>
<dbReference type="PROSITE" id="PS50092">
    <property type="entry name" value="TSP1"/>
    <property type="match status" value="1"/>
</dbReference>
<keyword evidence="4" id="KW-1185">Reference proteome</keyword>
<gene>
    <name evidence="3" type="ORF">MAR_032904</name>
</gene>
<keyword evidence="2" id="KW-1015">Disulfide bond</keyword>
<feature type="non-terminal residue" evidence="3">
    <location>
        <position position="1"/>
    </location>
</feature>
<dbReference type="PANTHER" id="PTHR22906:SF53">
    <property type="entry name" value="HEMICENTIN-1"/>
    <property type="match status" value="1"/>
</dbReference>
<dbReference type="SMART" id="SM00209">
    <property type="entry name" value="TSP1"/>
    <property type="match status" value="1"/>
</dbReference>